<name>A0A067TKW8_GALM3</name>
<dbReference type="STRING" id="685588.A0A067TKW8"/>
<protein>
    <submittedName>
        <fullName evidence="1">Uncharacterized protein</fullName>
    </submittedName>
</protein>
<dbReference type="Proteomes" id="UP000027222">
    <property type="component" value="Unassembled WGS sequence"/>
</dbReference>
<dbReference type="HOGENOM" id="CLU_1351774_0_0_1"/>
<keyword evidence="2" id="KW-1185">Reference proteome</keyword>
<feature type="non-terminal residue" evidence="1">
    <location>
        <position position="223"/>
    </location>
</feature>
<dbReference type="OrthoDB" id="3048892at2759"/>
<gene>
    <name evidence="1" type="ORF">GALMADRAFT_46580</name>
</gene>
<evidence type="ECO:0000313" key="1">
    <source>
        <dbReference type="EMBL" id="KDR79618.1"/>
    </source>
</evidence>
<proteinExistence type="predicted"/>
<dbReference type="AlphaFoldDB" id="A0A067TKW8"/>
<organism evidence="1 2">
    <name type="scientific">Galerina marginata (strain CBS 339.88)</name>
    <dbReference type="NCBI Taxonomy" id="685588"/>
    <lineage>
        <taxon>Eukaryota</taxon>
        <taxon>Fungi</taxon>
        <taxon>Dikarya</taxon>
        <taxon>Basidiomycota</taxon>
        <taxon>Agaricomycotina</taxon>
        <taxon>Agaricomycetes</taxon>
        <taxon>Agaricomycetidae</taxon>
        <taxon>Agaricales</taxon>
        <taxon>Agaricineae</taxon>
        <taxon>Strophariaceae</taxon>
        <taxon>Galerina</taxon>
    </lineage>
</organism>
<accession>A0A067TKW8</accession>
<evidence type="ECO:0000313" key="2">
    <source>
        <dbReference type="Proteomes" id="UP000027222"/>
    </source>
</evidence>
<sequence length="223" mass="25081">MALQTFRSYASPPPHLAYSSSFFNDLTIAQATERSYPIIAPIGSVISARFLPEIPLSAAATVIVPGEVIPSYNDLIALTSDIEKAYKEGSRSAEVKFRYNGREKCVVYHFSKFELIRNCSNYEPAITTYRHLLRHIQSDSFNLRLASIETFRNSLVTSKIQGFCVANFQLYKLGCLLGESWLEEDVFNALLEFSYFRKAHIQSSANNPSYADNIPDTILLPTS</sequence>
<dbReference type="EMBL" id="KL142373">
    <property type="protein sequence ID" value="KDR79618.1"/>
    <property type="molecule type" value="Genomic_DNA"/>
</dbReference>
<reference evidence="2" key="1">
    <citation type="journal article" date="2014" name="Proc. Natl. Acad. Sci. U.S.A.">
        <title>Extensive sampling of basidiomycete genomes demonstrates inadequacy of the white-rot/brown-rot paradigm for wood decay fungi.</title>
        <authorList>
            <person name="Riley R."/>
            <person name="Salamov A.A."/>
            <person name="Brown D.W."/>
            <person name="Nagy L.G."/>
            <person name="Floudas D."/>
            <person name="Held B.W."/>
            <person name="Levasseur A."/>
            <person name="Lombard V."/>
            <person name="Morin E."/>
            <person name="Otillar R."/>
            <person name="Lindquist E.A."/>
            <person name="Sun H."/>
            <person name="LaButti K.M."/>
            <person name="Schmutz J."/>
            <person name="Jabbour D."/>
            <person name="Luo H."/>
            <person name="Baker S.E."/>
            <person name="Pisabarro A.G."/>
            <person name="Walton J.D."/>
            <person name="Blanchette R.A."/>
            <person name="Henrissat B."/>
            <person name="Martin F."/>
            <person name="Cullen D."/>
            <person name="Hibbett D.S."/>
            <person name="Grigoriev I.V."/>
        </authorList>
    </citation>
    <scope>NUCLEOTIDE SEQUENCE [LARGE SCALE GENOMIC DNA]</scope>
    <source>
        <strain evidence="2">CBS 339.88</strain>
    </source>
</reference>